<dbReference type="PRINTS" id="PR00922">
    <property type="entry name" value="DADACBPTASE3"/>
</dbReference>
<dbReference type="Proteomes" id="UP001363035">
    <property type="component" value="Unassembled WGS sequence"/>
</dbReference>
<dbReference type="EC" id="3.4.16.4" evidence="3"/>
<reference evidence="3 4" key="1">
    <citation type="submission" date="2024-01" db="EMBL/GenBank/DDBJ databases">
        <title>Sphingobacterium tenebrionis sp. nov., a novel endophyte isolated from tenebrio molitor intestines.</title>
        <authorList>
            <person name="Zhang C."/>
        </authorList>
    </citation>
    <scope>NUCLEOTIDE SEQUENCE [LARGE SCALE GENOMIC DNA]</scope>
    <source>
        <strain evidence="3 4">PU5-4</strain>
    </source>
</reference>
<comment type="caution">
    <text evidence="3">The sequence shown here is derived from an EMBL/GenBank/DDBJ whole genome shotgun (WGS) entry which is preliminary data.</text>
</comment>
<keyword evidence="4" id="KW-1185">Reference proteome</keyword>
<dbReference type="Pfam" id="PF02113">
    <property type="entry name" value="Peptidase_S13"/>
    <property type="match status" value="1"/>
</dbReference>
<dbReference type="EMBL" id="JAYLLN010000015">
    <property type="protein sequence ID" value="MEI5984799.1"/>
    <property type="molecule type" value="Genomic_DNA"/>
</dbReference>
<dbReference type="NCBIfam" id="TIGR00666">
    <property type="entry name" value="PBP4"/>
    <property type="match status" value="1"/>
</dbReference>
<dbReference type="PANTHER" id="PTHR30023">
    <property type="entry name" value="D-ALANYL-D-ALANINE CARBOXYPEPTIDASE"/>
    <property type="match status" value="1"/>
</dbReference>
<organism evidence="3 4">
    <name type="scientific">Sphingobacterium tenebrionis</name>
    <dbReference type="NCBI Taxonomy" id="3111775"/>
    <lineage>
        <taxon>Bacteria</taxon>
        <taxon>Pseudomonadati</taxon>
        <taxon>Bacteroidota</taxon>
        <taxon>Sphingobacteriia</taxon>
        <taxon>Sphingobacteriales</taxon>
        <taxon>Sphingobacteriaceae</taxon>
        <taxon>Sphingobacterium</taxon>
    </lineage>
</organism>
<keyword evidence="2 3" id="KW-0378">Hydrolase</keyword>
<accession>A0ABU8I5T2</accession>
<evidence type="ECO:0000256" key="1">
    <source>
        <dbReference type="ARBA" id="ARBA00006096"/>
    </source>
</evidence>
<gene>
    <name evidence="3" type="primary">dacB</name>
    <name evidence="3" type="ORF">VJ786_07785</name>
</gene>
<dbReference type="InterPro" id="IPR012338">
    <property type="entry name" value="Beta-lactam/transpept-like"/>
</dbReference>
<dbReference type="GO" id="GO:0009002">
    <property type="term" value="F:serine-type D-Ala-D-Ala carboxypeptidase activity"/>
    <property type="evidence" value="ECO:0007669"/>
    <property type="project" value="UniProtKB-EC"/>
</dbReference>
<name>A0ABU8I5T2_9SPHI</name>
<evidence type="ECO:0000256" key="2">
    <source>
        <dbReference type="ARBA" id="ARBA00022801"/>
    </source>
</evidence>
<protein>
    <submittedName>
        <fullName evidence="3">D-alanyl-D-alanine carboxypeptidase/D-alanyl-D-alanine-endopeptidase</fullName>
        <ecNumber evidence="3">3.4.16.4</ecNumber>
    </submittedName>
</protein>
<dbReference type="Gene3D" id="3.40.710.10">
    <property type="entry name" value="DD-peptidase/beta-lactamase superfamily"/>
    <property type="match status" value="2"/>
</dbReference>
<keyword evidence="3" id="KW-0645">Protease</keyword>
<keyword evidence="3" id="KW-0121">Carboxypeptidase</keyword>
<evidence type="ECO:0000313" key="3">
    <source>
        <dbReference type="EMBL" id="MEI5984799.1"/>
    </source>
</evidence>
<dbReference type="PANTHER" id="PTHR30023:SF0">
    <property type="entry name" value="PENICILLIN-SENSITIVE CARBOXYPEPTIDASE A"/>
    <property type="match status" value="1"/>
</dbReference>
<dbReference type="RefSeq" id="WP_336557534.1">
    <property type="nucleotide sequence ID" value="NZ_JAYLLN010000015.1"/>
</dbReference>
<sequence length="476" mass="51759">MRRFFSFFSMLTLVTVLGTAPVLGQGIKPKIQSAFQTFQKSPALQSGLASLTVINAKTGEVVFDGNNKIGMPTASTLKVITSITALELLGADYTFPTKLYVTGDVDSLGVLNGDIIIEGSGDPTLGSDRYEQTKAATILSKWKEAILKLGIKQIAGSIIANDQLYNGYDVPGTWMWTDIGNYYGAGVSGLNWKENKLGINFSPSRPGQPATLQPVKTPPFFQMINQVSTGNVGSGDNVYAYSAPYSNTIYLRGTYGSDLKKTIEISVPDPALYLAYDLSEVLAQDSIAVLDTIITFQGLKNRDPQYLISGNKKLIHTHHSPKLMEIVHWFNQKSINLYGESLLKVIGGISANKTNTSEAANLVAKFWQNKLKISPSEINTFDGSGLSPQNRVTTQAMAKIMQYAKGRTWYADFLKSLPNVNGTSMKSGTIGGVLGYTGYQKAADGQEYTFSLLVNNYQGSASSMRQAMFKLLDALK</sequence>
<dbReference type="InterPro" id="IPR000667">
    <property type="entry name" value="Peptidase_S13"/>
</dbReference>
<dbReference type="SUPFAM" id="SSF56601">
    <property type="entry name" value="beta-lactamase/transpeptidase-like"/>
    <property type="match status" value="1"/>
</dbReference>
<comment type="similarity">
    <text evidence="1">Belongs to the peptidase S13 family.</text>
</comment>
<dbReference type="Gene3D" id="3.50.80.20">
    <property type="entry name" value="D-Ala-D-Ala carboxypeptidase C, peptidase S13"/>
    <property type="match status" value="1"/>
</dbReference>
<evidence type="ECO:0000313" key="4">
    <source>
        <dbReference type="Proteomes" id="UP001363035"/>
    </source>
</evidence>
<proteinExistence type="inferred from homology"/>